<evidence type="ECO:0000313" key="2">
    <source>
        <dbReference type="Proteomes" id="UP000639859"/>
    </source>
</evidence>
<name>A0ABS0T5C8_9CAUL</name>
<gene>
    <name evidence="1" type="ORF">I4Q42_20725</name>
</gene>
<comment type="caution">
    <text evidence="1">The sequence shown here is derived from an EMBL/GenBank/DDBJ whole genome shotgun (WGS) entry which is preliminary data.</text>
</comment>
<dbReference type="EMBL" id="JADWOX010000018">
    <property type="protein sequence ID" value="MBI1686098.1"/>
    <property type="molecule type" value="Genomic_DNA"/>
</dbReference>
<dbReference type="RefSeq" id="WP_198577989.1">
    <property type="nucleotide sequence ID" value="NZ_JADWOX010000018.1"/>
</dbReference>
<proteinExistence type="predicted"/>
<evidence type="ECO:0000313" key="1">
    <source>
        <dbReference type="EMBL" id="MBI1686098.1"/>
    </source>
</evidence>
<reference evidence="1 2" key="1">
    <citation type="submission" date="2020-11" db="EMBL/GenBank/DDBJ databases">
        <title>genome sequence of strain KACC 18849.</title>
        <authorList>
            <person name="Gao J."/>
            <person name="Zhang X."/>
        </authorList>
    </citation>
    <scope>NUCLEOTIDE SEQUENCE [LARGE SCALE GENOMIC DNA]</scope>
    <source>
        <strain evidence="1 2">KACC 18849</strain>
    </source>
</reference>
<protein>
    <submittedName>
        <fullName evidence="1">Uncharacterized protein</fullName>
    </submittedName>
</protein>
<keyword evidence="2" id="KW-1185">Reference proteome</keyword>
<sequence length="64" mass="7147">MTERVYRQGDMILRTGAALPHLGVFTGQVYEVEDFERHHSEGLTVRGVLESLDPAGFAPYEPEA</sequence>
<organism evidence="1 2">
    <name type="scientific">Caulobacter hibisci</name>
    <dbReference type="NCBI Taxonomy" id="2035993"/>
    <lineage>
        <taxon>Bacteria</taxon>
        <taxon>Pseudomonadati</taxon>
        <taxon>Pseudomonadota</taxon>
        <taxon>Alphaproteobacteria</taxon>
        <taxon>Caulobacterales</taxon>
        <taxon>Caulobacteraceae</taxon>
        <taxon>Caulobacter</taxon>
    </lineage>
</organism>
<dbReference type="Proteomes" id="UP000639859">
    <property type="component" value="Unassembled WGS sequence"/>
</dbReference>
<accession>A0ABS0T5C8</accession>